<evidence type="ECO:0000313" key="1">
    <source>
        <dbReference type="EMBL" id="GAH94333.1"/>
    </source>
</evidence>
<organism evidence="1">
    <name type="scientific">marine sediment metagenome</name>
    <dbReference type="NCBI Taxonomy" id="412755"/>
    <lineage>
        <taxon>unclassified sequences</taxon>
        <taxon>metagenomes</taxon>
        <taxon>ecological metagenomes</taxon>
    </lineage>
</organism>
<reference evidence="1" key="1">
    <citation type="journal article" date="2014" name="Front. Microbiol.">
        <title>High frequency of phylogenetically diverse reductive dehalogenase-homologous genes in deep subseafloor sedimentary metagenomes.</title>
        <authorList>
            <person name="Kawai M."/>
            <person name="Futagami T."/>
            <person name="Toyoda A."/>
            <person name="Takaki Y."/>
            <person name="Nishi S."/>
            <person name="Hori S."/>
            <person name="Arai W."/>
            <person name="Tsubouchi T."/>
            <person name="Morono Y."/>
            <person name="Uchiyama I."/>
            <person name="Ito T."/>
            <person name="Fujiyama A."/>
            <person name="Inagaki F."/>
            <person name="Takami H."/>
        </authorList>
    </citation>
    <scope>NUCLEOTIDE SEQUENCE</scope>
    <source>
        <strain evidence="1">Expedition CK06-06</strain>
    </source>
</reference>
<name>X1LJL7_9ZZZZ</name>
<comment type="caution">
    <text evidence="1">The sequence shown here is derived from an EMBL/GenBank/DDBJ whole genome shotgun (WGS) entry which is preliminary data.</text>
</comment>
<gene>
    <name evidence="1" type="ORF">S06H3_06700</name>
</gene>
<dbReference type="AlphaFoldDB" id="X1LJL7"/>
<protein>
    <submittedName>
        <fullName evidence="1">Uncharacterized protein</fullName>
    </submittedName>
</protein>
<accession>X1LJL7</accession>
<sequence length="78" mass="9175">MNDRFKKKAVRRHYKIYNYTNPDKRVLLNQDPFFGSQAECVLRGWYLAKPRTNLLILKLVLTSPKPKPRTENGLTGRV</sequence>
<proteinExistence type="predicted"/>
<dbReference type="EMBL" id="BARV01002631">
    <property type="protein sequence ID" value="GAH94333.1"/>
    <property type="molecule type" value="Genomic_DNA"/>
</dbReference>